<dbReference type="EMBL" id="CATQJA010002650">
    <property type="protein sequence ID" value="CAJ0577381.1"/>
    <property type="molecule type" value="Genomic_DNA"/>
</dbReference>
<dbReference type="InterPro" id="IPR006926">
    <property type="entry name" value="Vps16_N"/>
</dbReference>
<dbReference type="GO" id="GO:0003779">
    <property type="term" value="F:actin binding"/>
    <property type="evidence" value="ECO:0007669"/>
    <property type="project" value="TreeGrafter"/>
</dbReference>
<dbReference type="PANTHER" id="PTHR12811:SF0">
    <property type="entry name" value="VACUOLAR PROTEIN SORTING-ASSOCIATED PROTEIN 16 HOMOLOG"/>
    <property type="match status" value="1"/>
</dbReference>
<organism evidence="5 6">
    <name type="scientific">Mesorhabditis spiculigera</name>
    <dbReference type="NCBI Taxonomy" id="96644"/>
    <lineage>
        <taxon>Eukaryota</taxon>
        <taxon>Metazoa</taxon>
        <taxon>Ecdysozoa</taxon>
        <taxon>Nematoda</taxon>
        <taxon>Chromadorea</taxon>
        <taxon>Rhabditida</taxon>
        <taxon>Rhabditina</taxon>
        <taxon>Rhabditomorpha</taxon>
        <taxon>Rhabditoidea</taxon>
        <taxon>Rhabditidae</taxon>
        <taxon>Mesorhabditinae</taxon>
        <taxon>Mesorhabditis</taxon>
    </lineage>
</organism>
<reference evidence="5" key="1">
    <citation type="submission" date="2023-06" db="EMBL/GenBank/DDBJ databases">
        <authorList>
            <person name="Delattre M."/>
        </authorList>
    </citation>
    <scope>NUCLEOTIDE SEQUENCE</scope>
    <source>
        <strain evidence="5">AF72</strain>
    </source>
</reference>
<dbReference type="Pfam" id="PF04841">
    <property type="entry name" value="Vps16_N"/>
    <property type="match status" value="1"/>
</dbReference>
<feature type="domain" description="Vps16 N-terminal" evidence="4">
    <location>
        <begin position="14"/>
        <end position="412"/>
    </location>
</feature>
<dbReference type="GO" id="GO:0005768">
    <property type="term" value="C:endosome"/>
    <property type="evidence" value="ECO:0007669"/>
    <property type="project" value="TreeGrafter"/>
</dbReference>
<sequence>MGLQTPFDKATHTINWVPIGDIMLKTEPVYDRHEPISIKKAVHFAACPFGGPIAIAECRPDSSWDVMIRTAAARPLLQEPIRRGDVAGIGWSRAHRLLILDNKSCVNRFKPNGRSDGSFYFSTDITDIKDYCVFNYGARDTGMAILDGQNRIFVVNSVKEAIPWLMQSPMSDRPSAWCALHSSSLSSVICVYGNKFLMGQQGETMRVIPTSWAEKDGDYCRMSSDWNVSRVALYHSKRLIQIVSADLSKIFQSITVPGEHAIFKLGWVGESSVFLQRTQSIIQFFSVDDAQAVYEHNGEHVQVTSEPDGVRMYANTGSTFASPVSGDEKGVLGMGYSSQGAFLFEAYIRACQNRALNAFENLTAGVTDMPKAIAQCMGAACSVSDPTLQKQLLMAIRFGIPFCTNFDSSQLVRALGQFRIINEVRMVRTGIPITYLQLEELSVKSLVNRLVEIGAFGVASRVSMGCDETKNDGNDVVLLEWVKANFDKLANRGAYADMTVLDEKIAQKFSEFPQVSFADAARRAAEAGLPQLARLLIKRETDEEKQVSVLLSLQDVSDALGLAAKAQKPELMHQVIRHLIKQKNRTTYELEIQKIPQARCLYAEYVTQRSGGALGNGGARMLALLEQNSDYDRKLLFHLDASEQADPIIQSEEHRQHLESAKEIAGQMKDANIVEVVTMACNQLAADWNVSTVRQQIIVNASKPDIVQKTKQQYKLTDKQVTLWVIEGLAADKKWEQLFDMASKKSPYGLAPFIEATIRHGNKQQAERFLSRLNDYKVTERVVAHIAYGNFATAAKLAYDAKDYDLMQRVLRKSHTDKEQEKTVLKLRNAM</sequence>
<feature type="domain" description="Vps16 C-terminal" evidence="3">
    <location>
        <begin position="515"/>
        <end position="827"/>
    </location>
</feature>
<dbReference type="GO" id="GO:0042144">
    <property type="term" value="P:vacuole fusion, non-autophagic"/>
    <property type="evidence" value="ECO:0007669"/>
    <property type="project" value="TreeGrafter"/>
</dbReference>
<dbReference type="GO" id="GO:0030897">
    <property type="term" value="C:HOPS complex"/>
    <property type="evidence" value="ECO:0007669"/>
    <property type="project" value="TreeGrafter"/>
</dbReference>
<evidence type="ECO:0000313" key="5">
    <source>
        <dbReference type="EMBL" id="CAJ0577381.1"/>
    </source>
</evidence>
<comment type="similarity">
    <text evidence="1">Belongs to the VPS16 family.</text>
</comment>
<protein>
    <recommendedName>
        <fullName evidence="2">Vacuolar protein sorting-associated protein 16 homolog</fullName>
    </recommendedName>
</protein>
<dbReference type="Pfam" id="PF04840">
    <property type="entry name" value="Vps16_C"/>
    <property type="match status" value="1"/>
</dbReference>
<dbReference type="PANTHER" id="PTHR12811">
    <property type="entry name" value="VACUOLAR PROTEIN SORTING VPS16"/>
    <property type="match status" value="1"/>
</dbReference>
<evidence type="ECO:0000259" key="4">
    <source>
        <dbReference type="Pfam" id="PF04841"/>
    </source>
</evidence>
<dbReference type="PIRSF" id="PIRSF007949">
    <property type="entry name" value="VPS16"/>
    <property type="match status" value="1"/>
</dbReference>
<evidence type="ECO:0000313" key="6">
    <source>
        <dbReference type="Proteomes" id="UP001177023"/>
    </source>
</evidence>
<dbReference type="AlphaFoldDB" id="A0AA36G3F4"/>
<dbReference type="GO" id="GO:0006886">
    <property type="term" value="P:intracellular protein transport"/>
    <property type="evidence" value="ECO:0007669"/>
    <property type="project" value="InterPro"/>
</dbReference>
<feature type="non-terminal residue" evidence="5">
    <location>
        <position position="1"/>
    </location>
</feature>
<comment type="caution">
    <text evidence="5">The sequence shown here is derived from an EMBL/GenBank/DDBJ whole genome shotgun (WGS) entry which is preliminary data.</text>
</comment>
<gene>
    <name evidence="5" type="ORF">MSPICULIGERA_LOCUS15654</name>
</gene>
<dbReference type="GO" id="GO:0005765">
    <property type="term" value="C:lysosomal membrane"/>
    <property type="evidence" value="ECO:0007669"/>
    <property type="project" value="TreeGrafter"/>
</dbReference>
<keyword evidence="6" id="KW-1185">Reference proteome</keyword>
<evidence type="ECO:0000256" key="1">
    <source>
        <dbReference type="ARBA" id="ARBA00009250"/>
    </source>
</evidence>
<dbReference type="GO" id="GO:0016197">
    <property type="term" value="P:endosomal transport"/>
    <property type="evidence" value="ECO:0007669"/>
    <property type="project" value="TreeGrafter"/>
</dbReference>
<name>A0AA36G3F4_9BILA</name>
<proteinExistence type="inferred from homology"/>
<evidence type="ECO:0000259" key="3">
    <source>
        <dbReference type="Pfam" id="PF04840"/>
    </source>
</evidence>
<dbReference type="InterPro" id="IPR006925">
    <property type="entry name" value="Vps16_C"/>
</dbReference>
<dbReference type="Proteomes" id="UP001177023">
    <property type="component" value="Unassembled WGS sequence"/>
</dbReference>
<evidence type="ECO:0000256" key="2">
    <source>
        <dbReference type="ARBA" id="ARBA00017947"/>
    </source>
</evidence>
<dbReference type="InterPro" id="IPR016534">
    <property type="entry name" value="VPS16"/>
</dbReference>
<accession>A0AA36G3F4</accession>